<accession>A0A0L0CA43</accession>
<comment type="caution">
    <text evidence="2">The sequence shown here is derived from an EMBL/GenBank/DDBJ whole genome shotgun (WGS) entry which is preliminary data.</text>
</comment>
<evidence type="ECO:0000256" key="1">
    <source>
        <dbReference type="SAM" id="MobiDB-lite"/>
    </source>
</evidence>
<evidence type="ECO:0000313" key="2">
    <source>
        <dbReference type="EMBL" id="KNC29122.1"/>
    </source>
</evidence>
<dbReference type="Proteomes" id="UP000037069">
    <property type="component" value="Unassembled WGS sequence"/>
</dbReference>
<gene>
    <name evidence="2" type="ORF">FF38_05450</name>
</gene>
<dbReference type="EMBL" id="JRES01000689">
    <property type="protein sequence ID" value="KNC29122.1"/>
    <property type="molecule type" value="Genomic_DNA"/>
</dbReference>
<dbReference type="AlphaFoldDB" id="A0A0L0CA43"/>
<feature type="compositionally biased region" description="Polar residues" evidence="1">
    <location>
        <begin position="134"/>
        <end position="159"/>
    </location>
</feature>
<protein>
    <submittedName>
        <fullName evidence="2">Uncharacterized protein</fullName>
    </submittedName>
</protein>
<feature type="region of interest" description="Disordered" evidence="1">
    <location>
        <begin position="125"/>
        <end position="159"/>
    </location>
</feature>
<proteinExistence type="predicted"/>
<evidence type="ECO:0000313" key="3">
    <source>
        <dbReference type="Proteomes" id="UP000037069"/>
    </source>
</evidence>
<organism evidence="2 3">
    <name type="scientific">Lucilia cuprina</name>
    <name type="common">Green bottle fly</name>
    <name type="synonym">Australian sheep blowfly</name>
    <dbReference type="NCBI Taxonomy" id="7375"/>
    <lineage>
        <taxon>Eukaryota</taxon>
        <taxon>Metazoa</taxon>
        <taxon>Ecdysozoa</taxon>
        <taxon>Arthropoda</taxon>
        <taxon>Hexapoda</taxon>
        <taxon>Insecta</taxon>
        <taxon>Pterygota</taxon>
        <taxon>Neoptera</taxon>
        <taxon>Endopterygota</taxon>
        <taxon>Diptera</taxon>
        <taxon>Brachycera</taxon>
        <taxon>Muscomorpha</taxon>
        <taxon>Oestroidea</taxon>
        <taxon>Calliphoridae</taxon>
        <taxon>Luciliinae</taxon>
        <taxon>Lucilia</taxon>
    </lineage>
</organism>
<keyword evidence="3" id="KW-1185">Reference proteome</keyword>
<name>A0A0L0CA43_LUCCU</name>
<reference evidence="2 3" key="1">
    <citation type="journal article" date="2015" name="Nat. Commun.">
        <title>Lucilia cuprina genome unlocks parasitic fly biology to underpin future interventions.</title>
        <authorList>
            <person name="Anstead C.A."/>
            <person name="Korhonen P.K."/>
            <person name="Young N.D."/>
            <person name="Hall R.S."/>
            <person name="Jex A.R."/>
            <person name="Murali S.C."/>
            <person name="Hughes D.S."/>
            <person name="Lee S.F."/>
            <person name="Perry T."/>
            <person name="Stroehlein A.J."/>
            <person name="Ansell B.R."/>
            <person name="Breugelmans B."/>
            <person name="Hofmann A."/>
            <person name="Qu J."/>
            <person name="Dugan S."/>
            <person name="Lee S.L."/>
            <person name="Chao H."/>
            <person name="Dinh H."/>
            <person name="Han Y."/>
            <person name="Doddapaneni H.V."/>
            <person name="Worley K.C."/>
            <person name="Muzny D.M."/>
            <person name="Ioannidis P."/>
            <person name="Waterhouse R.M."/>
            <person name="Zdobnov E.M."/>
            <person name="James P.J."/>
            <person name="Bagnall N.H."/>
            <person name="Kotze A.C."/>
            <person name="Gibbs R.A."/>
            <person name="Richards S."/>
            <person name="Batterham P."/>
            <person name="Gasser R.B."/>
        </authorList>
    </citation>
    <scope>NUCLEOTIDE SEQUENCE [LARGE SCALE GENOMIC DNA]</scope>
    <source>
        <strain evidence="2 3">LS</strain>
        <tissue evidence="2">Full body</tissue>
    </source>
</reference>
<sequence>MVVALHKFIFEGECDRGNRQRLREFDGLLALYCNLLNINYDAENLFKLKYMNLRVGQLLCSKSVDDVDEEDGDHNDGDYNDLEQECPKVSYGKKILRRKDDLIDNNDGFGQQRLDYNLSDYNDGYMQQRRNNDFNDGNMQQRRMSNLNDYNNDDGQQTL</sequence>